<dbReference type="GeneID" id="60061776"/>
<dbReference type="STRING" id="1121098.HMPREF1534_02286"/>
<evidence type="ECO:0000313" key="9">
    <source>
        <dbReference type="EMBL" id="EOA54408.1"/>
    </source>
</evidence>
<keyword evidence="7" id="KW-0732">Signal</keyword>
<dbReference type="SMART" id="SM00387">
    <property type="entry name" value="HATPase_c"/>
    <property type="match status" value="1"/>
</dbReference>
<dbReference type="InterPro" id="IPR036890">
    <property type="entry name" value="HATPase_C_sf"/>
</dbReference>
<gene>
    <name evidence="9" type="ORF">HMPREF1534_02286</name>
</gene>
<dbReference type="Gene3D" id="3.30.565.10">
    <property type="entry name" value="Histidine kinase-like ATPase, C-terminal domain"/>
    <property type="match status" value="1"/>
</dbReference>
<reference evidence="9 10" key="1">
    <citation type="submission" date="2013-04" db="EMBL/GenBank/DDBJ databases">
        <title>The Genome Sequence of Bacteroides massiliensis DSM 17679.</title>
        <authorList>
            <consortium name="The Broad Institute Genomics Platform"/>
            <person name="Earl A."/>
            <person name="Ward D."/>
            <person name="Feldgarden M."/>
            <person name="Gevers D."/>
            <person name="Martens E."/>
            <person name="Fenner L."/>
            <person name="Roux V."/>
            <person name="Mallet M.N."/>
            <person name="Raoult D."/>
            <person name="Walker B."/>
            <person name="Young S."/>
            <person name="Zeng Q."/>
            <person name="Gargeya S."/>
            <person name="Fitzgerald M."/>
            <person name="Haas B."/>
            <person name="Abouelleil A."/>
            <person name="Allen A.W."/>
            <person name="Alvarado L."/>
            <person name="Arachchi H.M."/>
            <person name="Berlin A.M."/>
            <person name="Chapman S.B."/>
            <person name="Gainer-Dewar J."/>
            <person name="Goldberg J."/>
            <person name="Griggs A."/>
            <person name="Gujja S."/>
            <person name="Hansen M."/>
            <person name="Howarth C."/>
            <person name="Imamovic A."/>
            <person name="Ireland A."/>
            <person name="Larimer J."/>
            <person name="McCowan C."/>
            <person name="Murphy C."/>
            <person name="Pearson M."/>
            <person name="Poon T.W."/>
            <person name="Priest M."/>
            <person name="Roberts A."/>
            <person name="Saif S."/>
            <person name="Shea T."/>
            <person name="Sisk P."/>
            <person name="Sykes S."/>
            <person name="Wortman J."/>
            <person name="Nusbaum C."/>
            <person name="Birren B."/>
        </authorList>
    </citation>
    <scope>NUCLEOTIDE SEQUENCE [LARGE SCALE GENOMIC DNA]</scope>
    <source>
        <strain evidence="10">B84634 / Timone 84634 / DSM 17679 / JCM 13223</strain>
    </source>
</reference>
<keyword evidence="6" id="KW-0472">Membrane</keyword>
<feature type="chain" id="PRO_5004680063" description="histidine kinase" evidence="7">
    <location>
        <begin position="22"/>
        <end position="498"/>
    </location>
</feature>
<dbReference type="RefSeq" id="WP_005941079.1">
    <property type="nucleotide sequence ID" value="NZ_KB890325.1"/>
</dbReference>
<dbReference type="PATRIC" id="fig|1121098.3.peg.2327"/>
<dbReference type="PANTHER" id="PTHR43711:SF26">
    <property type="entry name" value="SENSOR HISTIDINE KINASE RCSC"/>
    <property type="match status" value="1"/>
</dbReference>
<protein>
    <recommendedName>
        <fullName evidence="2">histidine kinase</fullName>
        <ecNumber evidence="2">2.7.13.3</ecNumber>
    </recommendedName>
</protein>
<dbReference type="HOGENOM" id="CLU_042501_0_0_10"/>
<dbReference type="EC" id="2.7.13.3" evidence="2"/>
<dbReference type="eggNOG" id="COG2205">
    <property type="taxonomic scope" value="Bacteria"/>
</dbReference>
<feature type="domain" description="Histidine kinase" evidence="8">
    <location>
        <begin position="300"/>
        <end position="498"/>
    </location>
</feature>
<keyword evidence="6" id="KW-0812">Transmembrane</keyword>
<dbReference type="InterPro" id="IPR050736">
    <property type="entry name" value="Sensor_HK_Regulatory"/>
</dbReference>
<dbReference type="OrthoDB" id="1061917at2"/>
<keyword evidence="10" id="KW-1185">Reference proteome</keyword>
<evidence type="ECO:0000256" key="5">
    <source>
        <dbReference type="ARBA" id="ARBA00023012"/>
    </source>
</evidence>
<dbReference type="Proteomes" id="UP000017831">
    <property type="component" value="Unassembled WGS sequence"/>
</dbReference>
<dbReference type="SUPFAM" id="SSF55874">
    <property type="entry name" value="ATPase domain of HSP90 chaperone/DNA topoisomerase II/histidine kinase"/>
    <property type="match status" value="1"/>
</dbReference>
<keyword evidence="3" id="KW-0808">Transferase</keyword>
<name>U6RGW5_9BACT</name>
<evidence type="ECO:0000256" key="7">
    <source>
        <dbReference type="SAM" id="SignalP"/>
    </source>
</evidence>
<dbReference type="AlphaFoldDB" id="U6RGW5"/>
<comment type="catalytic activity">
    <reaction evidence="1">
        <text>ATP + protein L-histidine = ADP + protein N-phospho-L-histidine.</text>
        <dbReference type="EC" id="2.7.13.3"/>
    </reaction>
</comment>
<accession>U6RGW5</accession>
<dbReference type="InterPro" id="IPR004358">
    <property type="entry name" value="Sig_transdc_His_kin-like_C"/>
</dbReference>
<evidence type="ECO:0000256" key="3">
    <source>
        <dbReference type="ARBA" id="ARBA00022679"/>
    </source>
</evidence>
<evidence type="ECO:0000256" key="2">
    <source>
        <dbReference type="ARBA" id="ARBA00012438"/>
    </source>
</evidence>
<dbReference type="GO" id="GO:0004673">
    <property type="term" value="F:protein histidine kinase activity"/>
    <property type="evidence" value="ECO:0007669"/>
    <property type="project" value="UniProtKB-EC"/>
</dbReference>
<sequence length="498" mass="56885">MKKTLLTLVLAFCVLAGQGQTSTTASGVNTTELNSKWAQFTQLAEKKQYKQAIDEGVRVSILFTENRQYKEAFATCRQMDALIYTNEQETKKANYPLRYQVTKERLRMYTRLKNAEQCKKQLNQLHIYADQIKSDSLSEDLLFTEANYYQTFGMPDKSLACYKELFRKRSKGKDEKGIEQCYKDMLSYAEQNNNAPLAGAMRKLYTSWQDSIQTVKAAQKLTTLQQKYDENRQLLQEKEDKISTNLFIIIALCILTAILAAALVFLAALLFKHIRQVKKLKHSLGIANENNEQKSRFISNISTQIEPTLNTMEEATEVFSAKILQKNIEALKKLMTDIQTYVTLEETREEHYPLKDVNINALCETIMEKAKTNFKPEVEAVLNVPRVNIKTNAEALERILLYLLRNAALHTDNGKITLEFKKRSAHTGQFIITDTGTGIPTEIKGKLFKPFAEIHDLTQGNGLGLPTCSLIAYKLNGTLHLDNEYKKGTRFVLELHDK</sequence>
<dbReference type="PANTHER" id="PTHR43711">
    <property type="entry name" value="TWO-COMPONENT HISTIDINE KINASE"/>
    <property type="match status" value="1"/>
</dbReference>
<keyword evidence="5" id="KW-0902">Two-component regulatory system</keyword>
<dbReference type="InterPro" id="IPR003594">
    <property type="entry name" value="HATPase_dom"/>
</dbReference>
<organism evidence="9 10">
    <name type="scientific">Phocaeicola massiliensis B84634 = Timone 84634 = DSM 17679 = JCM 13223</name>
    <dbReference type="NCBI Taxonomy" id="1121098"/>
    <lineage>
        <taxon>Bacteria</taxon>
        <taxon>Pseudomonadati</taxon>
        <taxon>Bacteroidota</taxon>
        <taxon>Bacteroidia</taxon>
        <taxon>Bacteroidales</taxon>
        <taxon>Bacteroidaceae</taxon>
        <taxon>Phocaeicola</taxon>
    </lineage>
</organism>
<keyword evidence="4" id="KW-0418">Kinase</keyword>
<proteinExistence type="predicted"/>
<dbReference type="GO" id="GO:0000160">
    <property type="term" value="P:phosphorelay signal transduction system"/>
    <property type="evidence" value="ECO:0007669"/>
    <property type="project" value="UniProtKB-KW"/>
</dbReference>
<evidence type="ECO:0000256" key="6">
    <source>
        <dbReference type="SAM" id="Phobius"/>
    </source>
</evidence>
<evidence type="ECO:0000256" key="1">
    <source>
        <dbReference type="ARBA" id="ARBA00000085"/>
    </source>
</evidence>
<dbReference type="PRINTS" id="PR00344">
    <property type="entry name" value="BCTRLSENSOR"/>
</dbReference>
<evidence type="ECO:0000313" key="10">
    <source>
        <dbReference type="Proteomes" id="UP000017831"/>
    </source>
</evidence>
<keyword evidence="6" id="KW-1133">Transmembrane helix</keyword>
<dbReference type="InterPro" id="IPR005467">
    <property type="entry name" value="His_kinase_dom"/>
</dbReference>
<feature type="transmembrane region" description="Helical" evidence="6">
    <location>
        <begin position="246"/>
        <end position="271"/>
    </location>
</feature>
<evidence type="ECO:0000259" key="8">
    <source>
        <dbReference type="PROSITE" id="PS50109"/>
    </source>
</evidence>
<dbReference type="EMBL" id="AQHY01000026">
    <property type="protein sequence ID" value="EOA54408.1"/>
    <property type="molecule type" value="Genomic_DNA"/>
</dbReference>
<comment type="caution">
    <text evidence="9">The sequence shown here is derived from an EMBL/GenBank/DDBJ whole genome shotgun (WGS) entry which is preliminary data.</text>
</comment>
<dbReference type="Pfam" id="PF02518">
    <property type="entry name" value="HATPase_c"/>
    <property type="match status" value="1"/>
</dbReference>
<dbReference type="PROSITE" id="PS50109">
    <property type="entry name" value="HIS_KIN"/>
    <property type="match status" value="1"/>
</dbReference>
<evidence type="ECO:0000256" key="4">
    <source>
        <dbReference type="ARBA" id="ARBA00022777"/>
    </source>
</evidence>
<feature type="signal peptide" evidence="7">
    <location>
        <begin position="1"/>
        <end position="21"/>
    </location>
</feature>